<dbReference type="Pfam" id="PF13241">
    <property type="entry name" value="NAD_binding_7"/>
    <property type="match status" value="1"/>
</dbReference>
<dbReference type="Proteomes" id="UP000011863">
    <property type="component" value="Chromosome"/>
</dbReference>
<dbReference type="GO" id="GO:0019354">
    <property type="term" value="P:siroheme biosynthetic process"/>
    <property type="evidence" value="ECO:0007669"/>
    <property type="project" value="UniProtKB-UniPathway"/>
</dbReference>
<dbReference type="InterPro" id="IPR028281">
    <property type="entry name" value="Sirohaem_synthase_central"/>
</dbReference>
<evidence type="ECO:0000256" key="3">
    <source>
        <dbReference type="ARBA" id="ARBA00023002"/>
    </source>
</evidence>
<dbReference type="PANTHER" id="PTHR35330">
    <property type="entry name" value="SIROHEME BIOSYNTHESIS PROTEIN MET8"/>
    <property type="match status" value="1"/>
</dbReference>
<dbReference type="KEGG" id="aym:YM304_35060"/>
<protein>
    <recommendedName>
        <fullName evidence="2">precorrin-2 dehydrogenase</fullName>
        <ecNumber evidence="2">1.3.1.76</ecNumber>
    </recommendedName>
</protein>
<keyword evidence="5" id="KW-0627">Porphyrin biosynthesis</keyword>
<evidence type="ECO:0000259" key="7">
    <source>
        <dbReference type="Pfam" id="PF14824"/>
    </source>
</evidence>
<dbReference type="AlphaFoldDB" id="A0A6C7EBR2"/>
<evidence type="ECO:0000256" key="4">
    <source>
        <dbReference type="ARBA" id="ARBA00023027"/>
    </source>
</evidence>
<dbReference type="NCBIfam" id="TIGR01470">
    <property type="entry name" value="cysG_Nterm"/>
    <property type="match status" value="1"/>
</dbReference>
<evidence type="ECO:0000313" key="8">
    <source>
        <dbReference type="EMBL" id="BAN03820.1"/>
    </source>
</evidence>
<dbReference type="GO" id="GO:0043115">
    <property type="term" value="F:precorrin-2 dehydrogenase activity"/>
    <property type="evidence" value="ECO:0007669"/>
    <property type="project" value="UniProtKB-EC"/>
</dbReference>
<dbReference type="Pfam" id="PF14824">
    <property type="entry name" value="Sirohm_synth_M"/>
    <property type="match status" value="1"/>
</dbReference>
<dbReference type="EC" id="1.3.1.76" evidence="2"/>
<dbReference type="GO" id="GO:0004325">
    <property type="term" value="F:ferrochelatase activity"/>
    <property type="evidence" value="ECO:0007669"/>
    <property type="project" value="InterPro"/>
</dbReference>
<evidence type="ECO:0000313" key="9">
    <source>
        <dbReference type="Proteomes" id="UP000011863"/>
    </source>
</evidence>
<evidence type="ECO:0000256" key="2">
    <source>
        <dbReference type="ARBA" id="ARBA00012400"/>
    </source>
</evidence>
<keyword evidence="9" id="KW-1185">Reference proteome</keyword>
<dbReference type="UniPathway" id="UPA00262">
    <property type="reaction ID" value="UER00222"/>
</dbReference>
<sequence length="201" mass="21340">MAASNSPETRAGRARFSYPVFLDLTDVPVLVVGGGRIGARKAEGLAAAGARVRVVAEEVSEHIDADVVDEVRAHRFVDGDLDGIRLVVTATGDVETDQAISRSARARGIWTNAADQPVDCEFILPAIARAGRVTGAISTDGASPALAKYLRDRVAEILDDRVAEVADILAAERADVQARGGSTEDIDWTPRLRELLDAPTL</sequence>
<dbReference type="InterPro" id="IPR006367">
    <property type="entry name" value="Sirohaem_synthase_N"/>
</dbReference>
<dbReference type="OrthoDB" id="9815856at2"/>
<comment type="catalytic activity">
    <reaction evidence="6">
        <text>precorrin-2 + NAD(+) = sirohydrochlorin + NADH + 2 H(+)</text>
        <dbReference type="Rhea" id="RHEA:15613"/>
        <dbReference type="ChEBI" id="CHEBI:15378"/>
        <dbReference type="ChEBI" id="CHEBI:57540"/>
        <dbReference type="ChEBI" id="CHEBI:57945"/>
        <dbReference type="ChEBI" id="CHEBI:58351"/>
        <dbReference type="ChEBI" id="CHEBI:58827"/>
        <dbReference type="EC" id="1.3.1.76"/>
    </reaction>
</comment>
<dbReference type="SUPFAM" id="SSF75615">
    <property type="entry name" value="Siroheme synthase middle domains-like"/>
    <property type="match status" value="1"/>
</dbReference>
<dbReference type="EMBL" id="AP012057">
    <property type="protein sequence ID" value="BAN03820.1"/>
    <property type="molecule type" value="Genomic_DNA"/>
</dbReference>
<proteinExistence type="predicted"/>
<evidence type="ECO:0000256" key="5">
    <source>
        <dbReference type="ARBA" id="ARBA00023244"/>
    </source>
</evidence>
<dbReference type="InterPro" id="IPR036291">
    <property type="entry name" value="NAD(P)-bd_dom_sf"/>
</dbReference>
<evidence type="ECO:0000256" key="1">
    <source>
        <dbReference type="ARBA" id="ARBA00005010"/>
    </source>
</evidence>
<evidence type="ECO:0000256" key="6">
    <source>
        <dbReference type="ARBA" id="ARBA00047561"/>
    </source>
</evidence>
<dbReference type="Gene3D" id="3.30.160.110">
    <property type="entry name" value="Siroheme synthase, domain 2"/>
    <property type="match status" value="1"/>
</dbReference>
<dbReference type="RefSeq" id="WP_015443067.1">
    <property type="nucleotide sequence ID" value="NC_020520.1"/>
</dbReference>
<dbReference type="PANTHER" id="PTHR35330:SF1">
    <property type="entry name" value="SIROHEME BIOSYNTHESIS PROTEIN MET8"/>
    <property type="match status" value="1"/>
</dbReference>
<keyword evidence="4" id="KW-0520">NAD</keyword>
<dbReference type="InterPro" id="IPR028161">
    <property type="entry name" value="Met8-like"/>
</dbReference>
<name>A0A6C7EBR2_ILUCY</name>
<feature type="domain" description="Siroheme synthase central" evidence="7">
    <location>
        <begin position="136"/>
        <end position="155"/>
    </location>
</feature>
<keyword evidence="3 8" id="KW-0560">Oxidoreductase</keyword>
<comment type="pathway">
    <text evidence="1">Porphyrin-containing compound metabolism; siroheme biosynthesis; sirohydrochlorin from precorrin-2: step 1/1.</text>
</comment>
<dbReference type="Gene3D" id="3.40.50.720">
    <property type="entry name" value="NAD(P)-binding Rossmann-like Domain"/>
    <property type="match status" value="1"/>
</dbReference>
<dbReference type="SUPFAM" id="SSF51735">
    <property type="entry name" value="NAD(P)-binding Rossmann-fold domains"/>
    <property type="match status" value="1"/>
</dbReference>
<accession>A0A6C7EBR2</accession>
<gene>
    <name evidence="8" type="ORF">YM304_35060</name>
</gene>
<organism evidence="8 9">
    <name type="scientific">Ilumatobacter coccineus (strain NBRC 103263 / KCTC 29153 / YM16-304)</name>
    <dbReference type="NCBI Taxonomy" id="1313172"/>
    <lineage>
        <taxon>Bacteria</taxon>
        <taxon>Bacillati</taxon>
        <taxon>Actinomycetota</taxon>
        <taxon>Acidimicrobiia</taxon>
        <taxon>Acidimicrobiales</taxon>
        <taxon>Ilumatobacteraceae</taxon>
        <taxon>Ilumatobacter</taxon>
    </lineage>
</organism>
<reference evidence="8 9" key="1">
    <citation type="journal article" date="2013" name="Int. J. Syst. Evol. Microbiol.">
        <title>Ilumatobacter nonamiense sp. nov. and Ilumatobacter coccineum sp. nov., isolated from seashore sand.</title>
        <authorList>
            <person name="Matsumoto A."/>
            <person name="Kasai H."/>
            <person name="Matsuo Y."/>
            <person name="Shizuri Y."/>
            <person name="Ichikawa N."/>
            <person name="Fujita N."/>
            <person name="Omura S."/>
            <person name="Takahashi Y."/>
        </authorList>
    </citation>
    <scope>NUCLEOTIDE SEQUENCE [LARGE SCALE GENOMIC DNA]</scope>
    <source>
        <strain evidence="9">NBRC 103263 / KCTC 29153 / YM16-304</strain>
    </source>
</reference>